<dbReference type="GeneID" id="36843283"/>
<dbReference type="EMBL" id="MG011690">
    <property type="protein sequence ID" value="AVK76570.1"/>
    <property type="molecule type" value="Genomic_DNA"/>
</dbReference>
<dbReference type="Proteomes" id="UP000249287">
    <property type="component" value="Segment"/>
</dbReference>
<organism evidence="1">
    <name type="scientific">Pandoravirus neocaledonia</name>
    <dbReference type="NCBI Taxonomy" id="2107708"/>
    <lineage>
        <taxon>Viruses</taxon>
        <taxon>Pandoravirus</taxon>
    </lineage>
</organism>
<dbReference type="RefSeq" id="YP_009482573.1">
    <property type="nucleotide sequence ID" value="NC_037666.1"/>
</dbReference>
<reference evidence="1" key="1">
    <citation type="journal article" date="2018" name="Nat. Commun.">
        <title>Diversity and evolution of the emerging Pandoraviridae family.</title>
        <authorList>
            <person name="Legendre M."/>
            <person name="Fabre E."/>
            <person name="Poirot O."/>
            <person name="Jeudy S."/>
            <person name="Lartigue A."/>
            <person name="Alempic J.M."/>
            <person name="Beucher L."/>
            <person name="Philippe N."/>
            <person name="Bertaux L."/>
            <person name="Christo-Foroux E."/>
            <person name="Labadie K."/>
            <person name="Coute Y."/>
            <person name="Abergel C."/>
            <person name="Claverie J.M."/>
        </authorList>
    </citation>
    <scope>NUCLEOTIDE SEQUENCE [LARGE SCALE GENOMIC DNA]</scope>
    <source>
        <strain evidence="1">Neocaledonia</strain>
    </source>
</reference>
<accession>A0A2U7UE22</accession>
<protein>
    <submittedName>
        <fullName evidence="1">Uncharacterized protein</fullName>
    </submittedName>
</protein>
<evidence type="ECO:0000313" key="1">
    <source>
        <dbReference type="EMBL" id="AVK76570.1"/>
    </source>
</evidence>
<gene>
    <name evidence="1" type="ORF">pneo_cds_963</name>
</gene>
<proteinExistence type="predicted"/>
<name>A0A2U7UE22_9VIRU</name>
<sequence>MTRAGTDPTDDTPMVCAGLPIELWALIVGVHTNDRRTVAMLGATCRTLRRVAADIAMARVCRARASMNVVVDVWERASAPWRAMWLTGIDCPYCNAMPEEDRPKTTHITRDDIFNDSVLKIGPVCDTCALMNETHLRTEGADADTIGATVQRVDIARQCTWGSPTRGVYRMASHSVCDADFAVPSGLFGSINDAAAARLSALLSDPVATTVYPPSFVQSDDATVSVPPTVRSWLPVGRAVVTSDSTYKSLLVCCDSSHPLWGAIALVYAGGVLGSTDLILCYSCAATLVAEYAERDVVWMDVDILSWVLQTIYDADDTALQIIP</sequence>
<dbReference type="KEGG" id="vg:36843283"/>